<evidence type="ECO:0000256" key="3">
    <source>
        <dbReference type="ARBA" id="ARBA00022801"/>
    </source>
</evidence>
<evidence type="ECO:0000313" key="9">
    <source>
        <dbReference type="Proteomes" id="UP000541352"/>
    </source>
</evidence>
<dbReference type="SUPFAM" id="SSF56235">
    <property type="entry name" value="N-terminal nucleophile aminohydrolases (Ntn hydrolases)"/>
    <property type="match status" value="1"/>
</dbReference>
<dbReference type="Pfam" id="PF01804">
    <property type="entry name" value="Penicil_amidase"/>
    <property type="match status" value="1"/>
</dbReference>
<dbReference type="GO" id="GO:0016811">
    <property type="term" value="F:hydrolase activity, acting on carbon-nitrogen (but not peptide) bonds, in linear amides"/>
    <property type="evidence" value="ECO:0007669"/>
    <property type="project" value="InterPro"/>
</dbReference>
<keyword evidence="4" id="KW-0865">Zymogen</keyword>
<feature type="chain" id="PRO_5030618350" evidence="7">
    <location>
        <begin position="22"/>
        <end position="733"/>
    </location>
</feature>
<name>A0A7W5ZNN4_9BACT</name>
<dbReference type="Gene3D" id="1.10.1400.10">
    <property type="match status" value="1"/>
</dbReference>
<evidence type="ECO:0000256" key="7">
    <source>
        <dbReference type="SAM" id="SignalP"/>
    </source>
</evidence>
<feature type="active site" description="Nucleophile" evidence="5">
    <location>
        <position position="202"/>
    </location>
</feature>
<dbReference type="InterPro" id="IPR043146">
    <property type="entry name" value="Penicillin_amidase_N_B-knob"/>
</dbReference>
<dbReference type="InterPro" id="IPR014395">
    <property type="entry name" value="Pen/GL7ACA/AHL_acylase"/>
</dbReference>
<sequence>MLHRFIFPTLIGFLVQSFAFAQNFSTEEVAKLQQQANQITIVKDKWGVPHVYTKTDADAVFGMMYVQCEEFFAKVENSLIVRLGRQAEVNGESDLYQDLWARTFIDPTKALQLYHRSPKWLRKLCDAYAAGINFYLISHPQIKPRLLTRVEPWMALMNNIPSIANSNLTEAEFRTFYGKDASVSLASVNPSLEHDFQQAGGSNGWAIAPSRTQNKNAILLINPHSEFYGRIEIHLVSEEGLNSYGAPFLGQFNIFQGFNEHLGWMHPVTLSDGKDLYAEAVTRKGNGYVYQYEGKSKAVDSSKVTLKYKKGEELLSKTFTIYHTHHGPVVAVRNKKWISLKSQESNIDLLAVNWQKMKAKNLTQFTKVLNKCVMVGNNIVYADRDGNIGYWHGNFVPKRNPSYDWKRQVDGSTRDTEWQGTHALEELPHYINPANGWVQNCNSTPLYAAGKFDSVMNQKPLYMLPDGNTPRAVNAVRVLSQLQNATLDDVIKAAHDPYLPNAARFIPPLISSFEKVKNDTVFASLAGVIKTLSAWDYRTDTSSVATTLAVLWTERLVQINVAKLPRPITNEEQYSVTNGSNLSVDFLSPAEQVKMLSQVVMDLRKDFGTWEVSWGKINRFQRPAEGKPFSDTEKSWAVPATPGYMGSLNAYVSRKSPQTKARYGVTGNTFVAAVEFGKTLKAKTVLTGGASTDSTSIHYTDQVNGYIHAQFKEIFFYKKDVLANAERTYKPGE</sequence>
<comment type="cofactor">
    <cofactor evidence="6">
        <name>Ca(2+)</name>
        <dbReference type="ChEBI" id="CHEBI:29108"/>
    </cofactor>
    <text evidence="6">Binds 1 Ca(2+) ion per dimer.</text>
</comment>
<evidence type="ECO:0000256" key="1">
    <source>
        <dbReference type="ARBA" id="ARBA00006586"/>
    </source>
</evidence>
<dbReference type="Proteomes" id="UP000541352">
    <property type="component" value="Unassembled WGS sequence"/>
</dbReference>
<dbReference type="InterPro" id="IPR023343">
    <property type="entry name" value="Penicillin_amidase_dom1"/>
</dbReference>
<dbReference type="Gene3D" id="3.60.20.10">
    <property type="entry name" value="Glutamine Phosphoribosylpyrophosphate, subunit 1, domain 1"/>
    <property type="match status" value="1"/>
</dbReference>
<keyword evidence="9" id="KW-1185">Reference proteome</keyword>
<dbReference type="InterPro" id="IPR002692">
    <property type="entry name" value="S45"/>
</dbReference>
<evidence type="ECO:0000256" key="6">
    <source>
        <dbReference type="PIRSR" id="PIRSR001227-2"/>
    </source>
</evidence>
<comment type="caution">
    <text evidence="8">The sequence shown here is derived from an EMBL/GenBank/DDBJ whole genome shotgun (WGS) entry which is preliminary data.</text>
</comment>
<dbReference type="GO" id="GO:0017000">
    <property type="term" value="P:antibiotic biosynthetic process"/>
    <property type="evidence" value="ECO:0007669"/>
    <property type="project" value="InterPro"/>
</dbReference>
<keyword evidence="2 7" id="KW-0732">Signal</keyword>
<gene>
    <name evidence="8" type="ORF">FHS57_004713</name>
</gene>
<evidence type="ECO:0000256" key="2">
    <source>
        <dbReference type="ARBA" id="ARBA00022729"/>
    </source>
</evidence>
<accession>A0A7W5ZNN4</accession>
<proteinExistence type="inferred from homology"/>
<dbReference type="PIRSF" id="PIRSF001227">
    <property type="entry name" value="Pen_acylase"/>
    <property type="match status" value="1"/>
</dbReference>
<organism evidence="8 9">
    <name type="scientific">Runella defluvii</name>
    <dbReference type="NCBI Taxonomy" id="370973"/>
    <lineage>
        <taxon>Bacteria</taxon>
        <taxon>Pseudomonadati</taxon>
        <taxon>Bacteroidota</taxon>
        <taxon>Cytophagia</taxon>
        <taxon>Cytophagales</taxon>
        <taxon>Spirosomataceae</taxon>
        <taxon>Runella</taxon>
    </lineage>
</organism>
<dbReference type="RefSeq" id="WP_183977829.1">
    <property type="nucleotide sequence ID" value="NZ_JACIBY010000012.1"/>
</dbReference>
<keyword evidence="6" id="KW-0106">Calcium</keyword>
<protein>
    <submittedName>
        <fullName evidence="8">Acyl-homoserine lactone acylase PvdQ</fullName>
    </submittedName>
</protein>
<dbReference type="PANTHER" id="PTHR34218">
    <property type="entry name" value="PEPTIDASE S45 PENICILLIN AMIDASE"/>
    <property type="match status" value="1"/>
</dbReference>
<keyword evidence="3" id="KW-0378">Hydrolase</keyword>
<evidence type="ECO:0000256" key="4">
    <source>
        <dbReference type="ARBA" id="ARBA00023145"/>
    </source>
</evidence>
<reference evidence="8 9" key="1">
    <citation type="submission" date="2020-08" db="EMBL/GenBank/DDBJ databases">
        <title>Genomic Encyclopedia of Type Strains, Phase IV (KMG-IV): sequencing the most valuable type-strain genomes for metagenomic binning, comparative biology and taxonomic classification.</title>
        <authorList>
            <person name="Goeker M."/>
        </authorList>
    </citation>
    <scope>NUCLEOTIDE SEQUENCE [LARGE SCALE GENOMIC DNA]</scope>
    <source>
        <strain evidence="8 9">DSM 17976</strain>
    </source>
</reference>
<keyword evidence="6" id="KW-0479">Metal-binding</keyword>
<dbReference type="GO" id="GO:0046872">
    <property type="term" value="F:metal ion binding"/>
    <property type="evidence" value="ECO:0007669"/>
    <property type="project" value="UniProtKB-KW"/>
</dbReference>
<dbReference type="Gene3D" id="2.30.120.10">
    <property type="match status" value="1"/>
</dbReference>
<comment type="similarity">
    <text evidence="1">Belongs to the peptidase S45 family.</text>
</comment>
<dbReference type="PANTHER" id="PTHR34218:SF3">
    <property type="entry name" value="ACYL-HOMOSERINE LACTONE ACYLASE PVDQ"/>
    <property type="match status" value="1"/>
</dbReference>
<feature type="binding site" evidence="6">
    <location>
        <position position="275"/>
    </location>
    <ligand>
        <name>Ca(2+)</name>
        <dbReference type="ChEBI" id="CHEBI:29108"/>
    </ligand>
</feature>
<dbReference type="InterPro" id="IPR043147">
    <property type="entry name" value="Penicillin_amidase_A-knob"/>
</dbReference>
<feature type="signal peptide" evidence="7">
    <location>
        <begin position="1"/>
        <end position="21"/>
    </location>
</feature>
<dbReference type="Gene3D" id="1.10.439.10">
    <property type="entry name" value="Penicillin Amidohydrolase, domain 1"/>
    <property type="match status" value="1"/>
</dbReference>
<dbReference type="InterPro" id="IPR029055">
    <property type="entry name" value="Ntn_hydrolases_N"/>
</dbReference>
<evidence type="ECO:0000313" key="8">
    <source>
        <dbReference type="EMBL" id="MBB3840693.1"/>
    </source>
</evidence>
<evidence type="ECO:0000256" key="5">
    <source>
        <dbReference type="PIRSR" id="PIRSR001227-1"/>
    </source>
</evidence>
<dbReference type="EMBL" id="JACIBY010000012">
    <property type="protein sequence ID" value="MBB3840693.1"/>
    <property type="molecule type" value="Genomic_DNA"/>
</dbReference>
<dbReference type="AlphaFoldDB" id="A0A7W5ZNN4"/>
<feature type="binding site" evidence="6">
    <location>
        <position position="272"/>
    </location>
    <ligand>
        <name>Ca(2+)</name>
        <dbReference type="ChEBI" id="CHEBI:29108"/>
    </ligand>
</feature>